<proteinExistence type="predicted"/>
<protein>
    <submittedName>
        <fullName evidence="1">Uncharacterized protein</fullName>
    </submittedName>
</protein>
<sequence length="120" mass="13977">MKEVFRRRETNLDLKSWPVTRANCTTHQLALKFCEYIAVREKPMSLVRITFSIIEEFFASTMARTWGEKTVSWLKMKMELLKAFNQNMKTKTYTDFGKANSALSTIIKTSNTKKIKSIPT</sequence>
<evidence type="ECO:0000313" key="2">
    <source>
        <dbReference type="Proteomes" id="UP000887159"/>
    </source>
</evidence>
<keyword evidence="2" id="KW-1185">Reference proteome</keyword>
<dbReference type="EMBL" id="BMAU01021369">
    <property type="protein sequence ID" value="GFY24577.1"/>
    <property type="molecule type" value="Genomic_DNA"/>
</dbReference>
<comment type="caution">
    <text evidence="1">The sequence shown here is derived from an EMBL/GenBank/DDBJ whole genome shotgun (WGS) entry which is preliminary data.</text>
</comment>
<gene>
    <name evidence="1" type="ORF">TNCV_1016231</name>
</gene>
<organism evidence="1 2">
    <name type="scientific">Trichonephila clavipes</name>
    <name type="common">Golden silk orbweaver</name>
    <name type="synonym">Nephila clavipes</name>
    <dbReference type="NCBI Taxonomy" id="2585209"/>
    <lineage>
        <taxon>Eukaryota</taxon>
        <taxon>Metazoa</taxon>
        <taxon>Ecdysozoa</taxon>
        <taxon>Arthropoda</taxon>
        <taxon>Chelicerata</taxon>
        <taxon>Arachnida</taxon>
        <taxon>Araneae</taxon>
        <taxon>Araneomorphae</taxon>
        <taxon>Entelegynae</taxon>
        <taxon>Araneoidea</taxon>
        <taxon>Nephilidae</taxon>
        <taxon>Trichonephila</taxon>
    </lineage>
</organism>
<evidence type="ECO:0000313" key="1">
    <source>
        <dbReference type="EMBL" id="GFY24577.1"/>
    </source>
</evidence>
<accession>A0A8X6VXV0</accession>
<name>A0A8X6VXV0_TRICX</name>
<reference evidence="1" key="1">
    <citation type="submission" date="2020-08" db="EMBL/GenBank/DDBJ databases">
        <title>Multicomponent nature underlies the extraordinary mechanical properties of spider dragline silk.</title>
        <authorList>
            <person name="Kono N."/>
            <person name="Nakamura H."/>
            <person name="Mori M."/>
            <person name="Yoshida Y."/>
            <person name="Ohtoshi R."/>
            <person name="Malay A.D."/>
            <person name="Moran D.A.P."/>
            <person name="Tomita M."/>
            <person name="Numata K."/>
            <person name="Arakawa K."/>
        </authorList>
    </citation>
    <scope>NUCLEOTIDE SEQUENCE</scope>
</reference>
<dbReference type="AlphaFoldDB" id="A0A8X6VXV0"/>
<dbReference type="Proteomes" id="UP000887159">
    <property type="component" value="Unassembled WGS sequence"/>
</dbReference>